<keyword evidence="3" id="KW-1185">Reference proteome</keyword>
<proteinExistence type="predicted"/>
<dbReference type="AlphaFoldDB" id="A0A1R1PSH8"/>
<protein>
    <submittedName>
        <fullName evidence="2">RNA 3'-terminal phosphate cyclase-like protein</fullName>
    </submittedName>
</protein>
<accession>A0A1R1PSH8</accession>
<dbReference type="InterPro" id="IPR000228">
    <property type="entry name" value="RNA3'_term_phos_cyc"/>
</dbReference>
<dbReference type="InterPro" id="IPR013791">
    <property type="entry name" value="RNA3'-term_phos_cycl_insert"/>
</dbReference>
<reference evidence="3" key="1">
    <citation type="submission" date="2017-01" db="EMBL/GenBank/DDBJ databases">
        <authorList>
            <person name="Wang Y."/>
            <person name="White M."/>
            <person name="Kvist S."/>
            <person name="Moncalvo J.-M."/>
        </authorList>
    </citation>
    <scope>NUCLEOTIDE SEQUENCE [LARGE SCALE GENOMIC DNA]</scope>
    <source>
        <strain evidence="3">COL-18-3</strain>
    </source>
</reference>
<sequence>MVDAAKGVLGEYSQDIYLYTDVYKGAESGLSPGYGLSLVAESDTGAYYSAELCAEAMETPEDLGQKCAHMLLSEVSKGGYFDTYHHWIPLLFMTLSSEDVSKTIVGELNPFTVQVQQSKAYPGMVDLTCVGTGYTNVNKKTL</sequence>
<dbReference type="PANTHER" id="PTHR11096">
    <property type="entry name" value="RNA 3' TERMINAL PHOSPHATE CYCLASE"/>
    <property type="match status" value="1"/>
</dbReference>
<evidence type="ECO:0000259" key="1">
    <source>
        <dbReference type="Pfam" id="PF05189"/>
    </source>
</evidence>
<dbReference type="Pfam" id="PF05189">
    <property type="entry name" value="RTC_insert"/>
    <property type="match status" value="1"/>
</dbReference>
<feature type="domain" description="RNA 3'-terminal phosphate cyclase insert" evidence="1">
    <location>
        <begin position="1"/>
        <end position="75"/>
    </location>
</feature>
<dbReference type="GO" id="GO:0000479">
    <property type="term" value="P:endonucleolytic cleavage of tricistronic rRNA transcript (SSU-rRNA, 5.8S rRNA, LSU-rRNA)"/>
    <property type="evidence" value="ECO:0007669"/>
    <property type="project" value="TreeGrafter"/>
</dbReference>
<dbReference type="GO" id="GO:0005730">
    <property type="term" value="C:nucleolus"/>
    <property type="evidence" value="ECO:0007669"/>
    <property type="project" value="TreeGrafter"/>
</dbReference>
<dbReference type="OrthoDB" id="1911237at2759"/>
<dbReference type="InterPro" id="IPR036553">
    <property type="entry name" value="RPTC_insert"/>
</dbReference>
<dbReference type="Proteomes" id="UP000188320">
    <property type="component" value="Unassembled WGS sequence"/>
</dbReference>
<dbReference type="GO" id="GO:0004521">
    <property type="term" value="F:RNA endonuclease activity"/>
    <property type="evidence" value="ECO:0007669"/>
    <property type="project" value="TreeGrafter"/>
</dbReference>
<evidence type="ECO:0000313" key="2">
    <source>
        <dbReference type="EMBL" id="OMH83904.1"/>
    </source>
</evidence>
<evidence type="ECO:0000313" key="3">
    <source>
        <dbReference type="Proteomes" id="UP000188320"/>
    </source>
</evidence>
<dbReference type="PANTHER" id="PTHR11096:SF1">
    <property type="entry name" value="RNA 3'-TERMINAL PHOSPHATE CYCLASE-LIKE PROTEIN"/>
    <property type="match status" value="1"/>
</dbReference>
<dbReference type="Gene3D" id="3.30.360.20">
    <property type="entry name" value="RNA 3'-terminal phosphate cyclase, insert domain"/>
    <property type="match status" value="1"/>
</dbReference>
<dbReference type="EMBL" id="LSSK01000290">
    <property type="protein sequence ID" value="OMH83904.1"/>
    <property type="molecule type" value="Genomic_DNA"/>
</dbReference>
<organism evidence="2 3">
    <name type="scientific">Zancudomyces culisetae</name>
    <name type="common">Gut fungus</name>
    <name type="synonym">Smittium culisetae</name>
    <dbReference type="NCBI Taxonomy" id="1213189"/>
    <lineage>
        <taxon>Eukaryota</taxon>
        <taxon>Fungi</taxon>
        <taxon>Fungi incertae sedis</taxon>
        <taxon>Zoopagomycota</taxon>
        <taxon>Kickxellomycotina</taxon>
        <taxon>Harpellomycetes</taxon>
        <taxon>Harpellales</taxon>
        <taxon>Legeriomycetaceae</taxon>
        <taxon>Zancudomyces</taxon>
    </lineage>
</organism>
<name>A0A1R1PSH8_ZANCU</name>
<comment type="caution">
    <text evidence="2">The sequence shown here is derived from an EMBL/GenBank/DDBJ whole genome shotgun (WGS) entry which is preliminary data.</text>
</comment>
<gene>
    <name evidence="2" type="ORF">AX774_g2584</name>
</gene>